<evidence type="ECO:0000313" key="2">
    <source>
        <dbReference type="Proteomes" id="UP000095185"/>
    </source>
</evidence>
<name>A0A1D8D2D7_CHLLM</name>
<dbReference type="AlphaFoldDB" id="A0A1D8D2D7"/>
<dbReference type="EMBL" id="CP017305">
    <property type="protein sequence ID" value="AOS82977.1"/>
    <property type="molecule type" value="Genomic_DNA"/>
</dbReference>
<accession>A0A1D8D2D7</accession>
<dbReference type="STRING" id="274537.BIU88_01740"/>
<reference evidence="1" key="1">
    <citation type="submission" date="2016-09" db="EMBL/GenBank/DDBJ databases">
        <title>Genome sequence of Chlorobaculum limnaeum.</title>
        <authorList>
            <person name="Liu Z."/>
            <person name="Tank M."/>
            <person name="Bryant D.A."/>
        </authorList>
    </citation>
    <scope>NUCLEOTIDE SEQUENCE [LARGE SCALE GENOMIC DNA]</scope>
    <source>
        <strain evidence="1">DSM 1677</strain>
    </source>
</reference>
<evidence type="ECO:0000313" key="1">
    <source>
        <dbReference type="EMBL" id="AOS82977.1"/>
    </source>
</evidence>
<proteinExistence type="predicted"/>
<dbReference type="Proteomes" id="UP000095185">
    <property type="component" value="Chromosome"/>
</dbReference>
<sequence length="131" mass="14511">MKKSIIGFLVIIFSMPAVVYCENNSLLNEQGITILDETMNGVDTKGGGVLEQNNYQDQILSNPETNAAARIGIKQGGDNNMSVQRQSVYDNDLYLKQKKSNGNHNESQTVSHNRKVIIQNESEAIIEQVTP</sequence>
<gene>
    <name evidence="1" type="ORF">BIU88_01740</name>
</gene>
<protein>
    <submittedName>
        <fullName evidence="1">Uncharacterized protein</fullName>
    </submittedName>
</protein>
<keyword evidence="2" id="KW-1185">Reference proteome</keyword>
<organism evidence="1 2">
    <name type="scientific">Chlorobaculum limnaeum</name>
    <dbReference type="NCBI Taxonomy" id="274537"/>
    <lineage>
        <taxon>Bacteria</taxon>
        <taxon>Pseudomonadati</taxon>
        <taxon>Chlorobiota</taxon>
        <taxon>Chlorobiia</taxon>
        <taxon>Chlorobiales</taxon>
        <taxon>Chlorobiaceae</taxon>
        <taxon>Chlorobaculum</taxon>
    </lineage>
</organism>
<dbReference type="KEGG" id="clz:BIU88_01740"/>
<dbReference type="RefSeq" id="WP_069808707.1">
    <property type="nucleotide sequence ID" value="NZ_CP017305.1"/>
</dbReference>